<dbReference type="EMBL" id="BMAU01021278">
    <property type="protein sequence ID" value="GFY07832.1"/>
    <property type="molecule type" value="Genomic_DNA"/>
</dbReference>
<organism evidence="1 2">
    <name type="scientific">Trichonephila clavipes</name>
    <name type="common">Golden silk orbweaver</name>
    <name type="synonym">Nephila clavipes</name>
    <dbReference type="NCBI Taxonomy" id="2585209"/>
    <lineage>
        <taxon>Eukaryota</taxon>
        <taxon>Metazoa</taxon>
        <taxon>Ecdysozoa</taxon>
        <taxon>Arthropoda</taxon>
        <taxon>Chelicerata</taxon>
        <taxon>Arachnida</taxon>
        <taxon>Araneae</taxon>
        <taxon>Araneomorphae</taxon>
        <taxon>Entelegynae</taxon>
        <taxon>Araneoidea</taxon>
        <taxon>Nephilidae</taxon>
        <taxon>Trichonephila</taxon>
    </lineage>
</organism>
<reference evidence="1" key="1">
    <citation type="submission" date="2020-08" db="EMBL/GenBank/DDBJ databases">
        <title>Multicomponent nature underlies the extraordinary mechanical properties of spider dragline silk.</title>
        <authorList>
            <person name="Kono N."/>
            <person name="Nakamura H."/>
            <person name="Mori M."/>
            <person name="Yoshida Y."/>
            <person name="Ohtoshi R."/>
            <person name="Malay A.D."/>
            <person name="Moran D.A.P."/>
            <person name="Tomita M."/>
            <person name="Numata K."/>
            <person name="Arakawa K."/>
        </authorList>
    </citation>
    <scope>NUCLEOTIDE SEQUENCE</scope>
</reference>
<keyword evidence="2" id="KW-1185">Reference proteome</keyword>
<accession>A0A8X6S5I8</accession>
<evidence type="ECO:0000313" key="2">
    <source>
        <dbReference type="Proteomes" id="UP000887159"/>
    </source>
</evidence>
<evidence type="ECO:0000313" key="1">
    <source>
        <dbReference type="EMBL" id="GFY07832.1"/>
    </source>
</evidence>
<protein>
    <submittedName>
        <fullName evidence="1">Uncharacterized protein</fullName>
    </submittedName>
</protein>
<name>A0A8X6S5I8_TRICX</name>
<dbReference type="AlphaFoldDB" id="A0A8X6S5I8"/>
<proteinExistence type="predicted"/>
<dbReference type="Proteomes" id="UP000887159">
    <property type="component" value="Unassembled WGS sequence"/>
</dbReference>
<sequence length="66" mass="7538">MDLTISSGHGSLMVKVTNLWPAYRGFEPMTHRLERWYTINLLRLKCLPVSEMWNLENGSASSDIVA</sequence>
<gene>
    <name evidence="1" type="ORF">TNCV_4287681</name>
</gene>
<comment type="caution">
    <text evidence="1">The sequence shown here is derived from an EMBL/GenBank/DDBJ whole genome shotgun (WGS) entry which is preliminary data.</text>
</comment>